<evidence type="ECO:0000256" key="1">
    <source>
        <dbReference type="SAM" id="SignalP"/>
    </source>
</evidence>
<dbReference type="Proteomes" id="UP000027931">
    <property type="component" value="Unassembled WGS sequence"/>
</dbReference>
<proteinExistence type="predicted"/>
<evidence type="ECO:0000313" key="3">
    <source>
        <dbReference type="Proteomes" id="UP000027931"/>
    </source>
</evidence>
<name>A0A074LUV1_9BACL</name>
<gene>
    <name evidence="2" type="ORF">EL26_04670</name>
</gene>
<sequence length="71" mass="7207">MKKFVAGLLSAAVLAAALVAVNAHTVRAAVIDPADPFGKVRAAVIDPADPFGKVQVAVIDPADPFSVKLQG</sequence>
<feature type="chain" id="PRO_5001696408" evidence="1">
    <location>
        <begin position="29"/>
        <end position="71"/>
    </location>
</feature>
<organism evidence="2 3">
    <name type="scientific">Tumebacillus flagellatus</name>
    <dbReference type="NCBI Taxonomy" id="1157490"/>
    <lineage>
        <taxon>Bacteria</taxon>
        <taxon>Bacillati</taxon>
        <taxon>Bacillota</taxon>
        <taxon>Bacilli</taxon>
        <taxon>Bacillales</taxon>
        <taxon>Alicyclobacillaceae</taxon>
        <taxon>Tumebacillus</taxon>
    </lineage>
</organism>
<dbReference type="EMBL" id="JMIR01000004">
    <property type="protein sequence ID" value="KEO84400.1"/>
    <property type="molecule type" value="Genomic_DNA"/>
</dbReference>
<feature type="signal peptide" evidence="1">
    <location>
        <begin position="1"/>
        <end position="28"/>
    </location>
</feature>
<keyword evidence="3" id="KW-1185">Reference proteome</keyword>
<keyword evidence="1" id="KW-0732">Signal</keyword>
<comment type="caution">
    <text evidence="2">The sequence shown here is derived from an EMBL/GenBank/DDBJ whole genome shotgun (WGS) entry which is preliminary data.</text>
</comment>
<evidence type="ECO:0000313" key="2">
    <source>
        <dbReference type="EMBL" id="KEO84400.1"/>
    </source>
</evidence>
<dbReference type="AlphaFoldDB" id="A0A074LUV1"/>
<dbReference type="RefSeq" id="WP_038084978.1">
    <property type="nucleotide sequence ID" value="NZ_JMIR01000004.1"/>
</dbReference>
<reference evidence="2 3" key="1">
    <citation type="journal article" date="2013" name="Int. J. Syst. Evol. Microbiol.">
        <title>Tumebacillus flagellatus sp. nov., an alpha-amylase/pullulanase-producing bacterium isolated from cassava wastewater.</title>
        <authorList>
            <person name="Wang Q."/>
            <person name="Xie N."/>
            <person name="Qin Y."/>
            <person name="Shen N."/>
            <person name="Zhu J."/>
            <person name="Mi H."/>
            <person name="Huang R."/>
        </authorList>
    </citation>
    <scope>NUCLEOTIDE SEQUENCE [LARGE SCALE GENOMIC DNA]</scope>
    <source>
        <strain evidence="2 3">GST4</strain>
    </source>
</reference>
<protein>
    <submittedName>
        <fullName evidence="2">Uncharacterized protein</fullName>
    </submittedName>
</protein>
<accession>A0A074LUV1</accession>
<dbReference type="STRING" id="1157490.EL26_04670"/>